<feature type="transmembrane region" description="Helical" evidence="5">
    <location>
        <begin position="146"/>
        <end position="164"/>
    </location>
</feature>
<reference evidence="7 8" key="1">
    <citation type="submission" date="2015-09" db="EMBL/GenBank/DDBJ databases">
        <title>Draft genome sequence of Kouleothrix aurantiaca JCM 19913.</title>
        <authorList>
            <person name="Hemp J."/>
        </authorList>
    </citation>
    <scope>NUCLEOTIDE SEQUENCE [LARGE SCALE GENOMIC DNA]</scope>
    <source>
        <strain evidence="7 8">COM-B</strain>
    </source>
</reference>
<comment type="caution">
    <text evidence="7">The sequence shown here is derived from an EMBL/GenBank/DDBJ whole genome shotgun (WGS) entry which is preliminary data.</text>
</comment>
<dbReference type="EMBL" id="LJCR01000499">
    <property type="protein sequence ID" value="KPV52574.1"/>
    <property type="molecule type" value="Genomic_DNA"/>
</dbReference>
<comment type="subcellular location">
    <subcellularLocation>
        <location evidence="1">Membrane</location>
        <topology evidence="1">Multi-pass membrane protein</topology>
    </subcellularLocation>
</comment>
<dbReference type="InterPro" id="IPR050925">
    <property type="entry name" value="Rhomboid_protease_S54"/>
</dbReference>
<dbReference type="Gene3D" id="1.20.1540.10">
    <property type="entry name" value="Rhomboid-like"/>
    <property type="match status" value="1"/>
</dbReference>
<dbReference type="SUPFAM" id="SSF144091">
    <property type="entry name" value="Rhomboid-like"/>
    <property type="match status" value="1"/>
</dbReference>
<evidence type="ECO:0000313" key="7">
    <source>
        <dbReference type="EMBL" id="KPV52574.1"/>
    </source>
</evidence>
<keyword evidence="4 5" id="KW-0472">Membrane</keyword>
<feature type="transmembrane region" description="Helical" evidence="5">
    <location>
        <begin position="170"/>
        <end position="190"/>
    </location>
</feature>
<accession>A0A0P9DQU2</accession>
<organism evidence="7 8">
    <name type="scientific">Kouleothrix aurantiaca</name>
    <dbReference type="NCBI Taxonomy" id="186479"/>
    <lineage>
        <taxon>Bacteria</taxon>
        <taxon>Bacillati</taxon>
        <taxon>Chloroflexota</taxon>
        <taxon>Chloroflexia</taxon>
        <taxon>Chloroflexales</taxon>
        <taxon>Roseiflexineae</taxon>
        <taxon>Roseiflexaceae</taxon>
        <taxon>Kouleothrix</taxon>
    </lineage>
</organism>
<feature type="transmembrane region" description="Helical" evidence="5">
    <location>
        <begin position="57"/>
        <end position="78"/>
    </location>
</feature>
<name>A0A0P9DQU2_9CHLR</name>
<sequence>MTQPNNDNDLRPLLDDLGSEFGQRRSADEAAPEMGEAQPIPQQQTYRLQLPFGQARVFWVLLALNIGIFVIPTVLQILGVRISGIPVNDFLLLLGQKDNQAIRNGEYYRFLTSMFLHAGLFHIGFNAWALYALGPQTERIYGTGRFLAVYFLAGLAGGVASYMFSPTPAVGASGAIFGLVGALAAFFYTARRVLGEVSRQQLGSLITVIMINMFIGFSSGGRIDNNAHIGGLIGGALVGWLLAPRLDIDQRLFPPQITRRTLPGGWAGALAVLALLVFLILTIQPPIQ</sequence>
<evidence type="ECO:0000256" key="1">
    <source>
        <dbReference type="ARBA" id="ARBA00004141"/>
    </source>
</evidence>
<feature type="transmembrane region" description="Helical" evidence="5">
    <location>
        <begin position="114"/>
        <end position="134"/>
    </location>
</feature>
<evidence type="ECO:0000259" key="6">
    <source>
        <dbReference type="Pfam" id="PF01694"/>
    </source>
</evidence>
<dbReference type="GO" id="GO:0016020">
    <property type="term" value="C:membrane"/>
    <property type="evidence" value="ECO:0007669"/>
    <property type="project" value="UniProtKB-SubCell"/>
</dbReference>
<keyword evidence="2 5" id="KW-0812">Transmembrane</keyword>
<dbReference type="InterPro" id="IPR035952">
    <property type="entry name" value="Rhomboid-like_sf"/>
</dbReference>
<evidence type="ECO:0000256" key="3">
    <source>
        <dbReference type="ARBA" id="ARBA00022989"/>
    </source>
</evidence>
<dbReference type="PATRIC" id="fig|186479.3.peg.8644"/>
<evidence type="ECO:0000256" key="2">
    <source>
        <dbReference type="ARBA" id="ARBA00022692"/>
    </source>
</evidence>
<dbReference type="PANTHER" id="PTHR43731">
    <property type="entry name" value="RHOMBOID PROTEASE"/>
    <property type="match status" value="1"/>
</dbReference>
<feature type="transmembrane region" description="Helical" evidence="5">
    <location>
        <begin position="264"/>
        <end position="283"/>
    </location>
</feature>
<proteinExistence type="predicted"/>
<dbReference type="Proteomes" id="UP000050509">
    <property type="component" value="Unassembled WGS sequence"/>
</dbReference>
<dbReference type="InterPro" id="IPR022764">
    <property type="entry name" value="Peptidase_S54_rhomboid_dom"/>
</dbReference>
<feature type="transmembrane region" description="Helical" evidence="5">
    <location>
        <begin position="202"/>
        <end position="221"/>
    </location>
</feature>
<keyword evidence="3 5" id="KW-1133">Transmembrane helix</keyword>
<dbReference type="GO" id="GO:0004252">
    <property type="term" value="F:serine-type endopeptidase activity"/>
    <property type="evidence" value="ECO:0007669"/>
    <property type="project" value="InterPro"/>
</dbReference>
<evidence type="ECO:0000313" key="8">
    <source>
        <dbReference type="Proteomes" id="UP000050509"/>
    </source>
</evidence>
<protein>
    <recommendedName>
        <fullName evidence="6">Peptidase S54 rhomboid domain-containing protein</fullName>
    </recommendedName>
</protein>
<dbReference type="AlphaFoldDB" id="A0A0P9DQU2"/>
<dbReference type="Pfam" id="PF01694">
    <property type="entry name" value="Rhomboid"/>
    <property type="match status" value="1"/>
</dbReference>
<dbReference type="PANTHER" id="PTHR43731:SF26">
    <property type="entry name" value="RHOMBOID-LIKE PROTEIN 10, CHLOROPLASTIC"/>
    <property type="match status" value="1"/>
</dbReference>
<keyword evidence="8" id="KW-1185">Reference proteome</keyword>
<evidence type="ECO:0000256" key="4">
    <source>
        <dbReference type="ARBA" id="ARBA00023136"/>
    </source>
</evidence>
<evidence type="ECO:0000256" key="5">
    <source>
        <dbReference type="SAM" id="Phobius"/>
    </source>
</evidence>
<feature type="domain" description="Peptidase S54 rhomboid" evidence="6">
    <location>
        <begin position="105"/>
        <end position="244"/>
    </location>
</feature>
<feature type="transmembrane region" description="Helical" evidence="5">
    <location>
        <begin position="227"/>
        <end position="243"/>
    </location>
</feature>
<gene>
    <name evidence="7" type="ORF">SE17_14685</name>
</gene>